<feature type="compositionally biased region" description="Basic and acidic residues" evidence="1">
    <location>
        <begin position="347"/>
        <end position="363"/>
    </location>
</feature>
<comment type="caution">
    <text evidence="2">The sequence shown here is derived from an EMBL/GenBank/DDBJ whole genome shotgun (WGS) entry which is preliminary data.</text>
</comment>
<reference evidence="2 3" key="1">
    <citation type="journal article" date="2010" name="Proc. Natl. Acad. Sci. U.S.A.">
        <title>Insights into evolution of multicellular fungi from the assembled chromosomes of the mushroom Coprinopsis cinerea (Coprinus cinereus).</title>
        <authorList>
            <person name="Stajich J.E."/>
            <person name="Wilke S.K."/>
            <person name="Ahren D."/>
            <person name="Au C.H."/>
            <person name="Birren B.W."/>
            <person name="Borodovsky M."/>
            <person name="Burns C."/>
            <person name="Canback B."/>
            <person name="Casselton L.A."/>
            <person name="Cheng C.K."/>
            <person name="Deng J."/>
            <person name="Dietrich F.S."/>
            <person name="Fargo D.C."/>
            <person name="Farman M.L."/>
            <person name="Gathman A.C."/>
            <person name="Goldberg J."/>
            <person name="Guigo R."/>
            <person name="Hoegger P.J."/>
            <person name="Hooker J.B."/>
            <person name="Huggins A."/>
            <person name="James T.Y."/>
            <person name="Kamada T."/>
            <person name="Kilaru S."/>
            <person name="Kodira C."/>
            <person name="Kues U."/>
            <person name="Kupfer D."/>
            <person name="Kwan H.S."/>
            <person name="Lomsadze A."/>
            <person name="Li W."/>
            <person name="Lilly W.W."/>
            <person name="Ma L.J."/>
            <person name="Mackey A.J."/>
            <person name="Manning G."/>
            <person name="Martin F."/>
            <person name="Muraguchi H."/>
            <person name="Natvig D.O."/>
            <person name="Palmerini H."/>
            <person name="Ramesh M.A."/>
            <person name="Rehmeyer C.J."/>
            <person name="Roe B.A."/>
            <person name="Shenoy N."/>
            <person name="Stanke M."/>
            <person name="Ter-Hovhannisyan V."/>
            <person name="Tunlid A."/>
            <person name="Velagapudi R."/>
            <person name="Vision T.J."/>
            <person name="Zeng Q."/>
            <person name="Zolan M.E."/>
            <person name="Pukkila P.J."/>
        </authorList>
    </citation>
    <scope>NUCLEOTIDE SEQUENCE [LARGE SCALE GENOMIC DNA]</scope>
    <source>
        <strain evidence="3">Okayama-7 / 130 / ATCC MYA-4618 / FGSC 9003</strain>
    </source>
</reference>
<dbReference type="EMBL" id="AACS02000001">
    <property type="protein sequence ID" value="EAU92912.2"/>
    <property type="molecule type" value="Genomic_DNA"/>
</dbReference>
<accession>A8N206</accession>
<name>A8N206_COPC7</name>
<feature type="region of interest" description="Disordered" evidence="1">
    <location>
        <begin position="293"/>
        <end position="449"/>
    </location>
</feature>
<dbReference type="STRING" id="240176.A8N206"/>
<dbReference type="AlphaFoldDB" id="A8N206"/>
<dbReference type="OMA" id="YINCLLH"/>
<feature type="compositionally biased region" description="Acidic residues" evidence="1">
    <location>
        <begin position="306"/>
        <end position="315"/>
    </location>
</feature>
<dbReference type="eggNOG" id="ENOG502QVDM">
    <property type="taxonomic scope" value="Eukaryota"/>
</dbReference>
<feature type="compositionally biased region" description="Polar residues" evidence="1">
    <location>
        <begin position="405"/>
        <end position="421"/>
    </location>
</feature>
<evidence type="ECO:0008006" key="4">
    <source>
        <dbReference type="Google" id="ProtNLM"/>
    </source>
</evidence>
<dbReference type="OrthoDB" id="5413003at2759"/>
<dbReference type="PANTHER" id="PTHR37287">
    <property type="entry name" value="INO EIGHTY SUBUNIT 1"/>
    <property type="match status" value="1"/>
</dbReference>
<dbReference type="InterPro" id="IPR038014">
    <property type="entry name" value="Ies1"/>
</dbReference>
<dbReference type="InParanoid" id="A8N206"/>
<dbReference type="GeneID" id="6005331"/>
<keyword evidence="3" id="KW-1185">Reference proteome</keyword>
<feature type="region of interest" description="Disordered" evidence="1">
    <location>
        <begin position="236"/>
        <end position="255"/>
    </location>
</feature>
<evidence type="ECO:0000313" key="3">
    <source>
        <dbReference type="Proteomes" id="UP000001861"/>
    </source>
</evidence>
<organism evidence="2 3">
    <name type="scientific">Coprinopsis cinerea (strain Okayama-7 / 130 / ATCC MYA-4618 / FGSC 9003)</name>
    <name type="common">Inky cap fungus</name>
    <name type="synonym">Hormographiella aspergillata</name>
    <dbReference type="NCBI Taxonomy" id="240176"/>
    <lineage>
        <taxon>Eukaryota</taxon>
        <taxon>Fungi</taxon>
        <taxon>Dikarya</taxon>
        <taxon>Basidiomycota</taxon>
        <taxon>Agaricomycotina</taxon>
        <taxon>Agaricomycetes</taxon>
        <taxon>Agaricomycetidae</taxon>
        <taxon>Agaricales</taxon>
        <taxon>Agaricineae</taxon>
        <taxon>Psathyrellaceae</taxon>
        <taxon>Coprinopsis</taxon>
    </lineage>
</organism>
<dbReference type="GO" id="GO:0031011">
    <property type="term" value="C:Ino80 complex"/>
    <property type="evidence" value="ECO:0007669"/>
    <property type="project" value="InterPro"/>
</dbReference>
<evidence type="ECO:0000256" key="1">
    <source>
        <dbReference type="SAM" id="MobiDB-lite"/>
    </source>
</evidence>
<gene>
    <name evidence="2" type="ORF">CC1G_03699</name>
</gene>
<dbReference type="KEGG" id="cci:CC1G_03699"/>
<dbReference type="PANTHER" id="PTHR37287:SF1">
    <property type="entry name" value="INO EIGHTY SUBUNIT 1"/>
    <property type="match status" value="1"/>
</dbReference>
<dbReference type="VEuPathDB" id="FungiDB:CC1G_03699"/>
<dbReference type="RefSeq" id="XP_001828905.2">
    <property type="nucleotide sequence ID" value="XM_001828853.2"/>
</dbReference>
<dbReference type="Proteomes" id="UP000001861">
    <property type="component" value="Unassembled WGS sequence"/>
</dbReference>
<proteinExistence type="predicted"/>
<feature type="compositionally biased region" description="Basic residues" evidence="1">
    <location>
        <begin position="319"/>
        <end position="328"/>
    </location>
</feature>
<protein>
    <recommendedName>
        <fullName evidence="4">Ino eighty subunit 1</fullName>
    </recommendedName>
</protein>
<evidence type="ECO:0000313" key="2">
    <source>
        <dbReference type="EMBL" id="EAU92912.2"/>
    </source>
</evidence>
<sequence length="520" mass="57660">MSSRRPSPTPKRPLVLKRADGEPLTRADIQYDVLHAIFSDTTPAFTNPYVGEPHEYTKVSFRELYIQAILNSSKATKSFKEKIMDSPDFARDFAMLALLVNVGRINTSMSFFAETKTPKCTYHPIPSLQRTGGNLQDGARIRHVLKAGLLNNETPLPPHIPDEIFARARAGFIPPTSVLNLLFILSSHSSLVGSHFSQRFDFLDVFLRNEYSSASRAKAFLWTCFNYLENPGSDSDDYDAQEIPNPFAEPNKSTAPVLISLTPEEIAAENVDTEEEKALGSRMVANRDQIVKQNAAKGEKTKANDEEVPVGEPDETATKAKKGKKKGSRQPSAVENAETPSRRQKKAPAEKAQSRKSKLKNEAKGANSTPSSSHQDDMSIDDEDLQDPSHTPANGARSGKADGSEASTSGFRILTGLTTESRSSRGRQHRYSPYQSNTPEDHANVPRSLRPPVAKRGMLQYAWDLVNTTDPLVDSDNEPGDDGDHFEYTQRLKVVSHLAQRQWREPSRVLRVSVDPSAHH</sequence>
<dbReference type="HOGENOM" id="CLU_007606_2_1_1"/>